<proteinExistence type="predicted"/>
<dbReference type="AlphaFoldDB" id="A0A8S4FYE0"/>
<name>A0A8S4FYE0_PLUXY</name>
<evidence type="ECO:0000256" key="1">
    <source>
        <dbReference type="SAM" id="MobiDB-lite"/>
    </source>
</evidence>
<feature type="compositionally biased region" description="Basic and acidic residues" evidence="1">
    <location>
        <begin position="26"/>
        <end position="51"/>
    </location>
</feature>
<dbReference type="EMBL" id="CAJHNJ030000053">
    <property type="protein sequence ID" value="CAG9132784.1"/>
    <property type="molecule type" value="Genomic_DNA"/>
</dbReference>
<feature type="region of interest" description="Disordered" evidence="1">
    <location>
        <begin position="21"/>
        <end position="51"/>
    </location>
</feature>
<accession>A0A8S4FYE0</accession>
<gene>
    <name evidence="3" type="ORF">PLXY2_LOCUS11072</name>
</gene>
<organism evidence="3 4">
    <name type="scientific">Plutella xylostella</name>
    <name type="common">Diamondback moth</name>
    <name type="synonym">Plutella maculipennis</name>
    <dbReference type="NCBI Taxonomy" id="51655"/>
    <lineage>
        <taxon>Eukaryota</taxon>
        <taxon>Metazoa</taxon>
        <taxon>Ecdysozoa</taxon>
        <taxon>Arthropoda</taxon>
        <taxon>Hexapoda</taxon>
        <taxon>Insecta</taxon>
        <taxon>Pterygota</taxon>
        <taxon>Neoptera</taxon>
        <taxon>Endopterygota</taxon>
        <taxon>Lepidoptera</taxon>
        <taxon>Glossata</taxon>
        <taxon>Ditrysia</taxon>
        <taxon>Yponomeutoidea</taxon>
        <taxon>Plutellidae</taxon>
        <taxon>Plutella</taxon>
    </lineage>
</organism>
<reference evidence="3" key="1">
    <citation type="submission" date="2020-11" db="EMBL/GenBank/DDBJ databases">
        <authorList>
            <person name="Whiteford S."/>
        </authorList>
    </citation>
    <scope>NUCLEOTIDE SEQUENCE</scope>
</reference>
<protein>
    <submittedName>
        <fullName evidence="3">(diamondback moth) hypothetical protein</fullName>
    </submittedName>
</protein>
<feature type="signal peptide" evidence="2">
    <location>
        <begin position="1"/>
        <end position="20"/>
    </location>
</feature>
<comment type="caution">
    <text evidence="3">The sequence shown here is derived from an EMBL/GenBank/DDBJ whole genome shotgun (WGS) entry which is preliminary data.</text>
</comment>
<feature type="chain" id="PRO_5035754088" evidence="2">
    <location>
        <begin position="21"/>
        <end position="51"/>
    </location>
</feature>
<keyword evidence="4" id="KW-1185">Reference proteome</keyword>
<evidence type="ECO:0000313" key="4">
    <source>
        <dbReference type="Proteomes" id="UP000653454"/>
    </source>
</evidence>
<evidence type="ECO:0000313" key="3">
    <source>
        <dbReference type="EMBL" id="CAG9132784.1"/>
    </source>
</evidence>
<sequence>MTVMTLRLMCVVLLARAALAAPSNMNKDDRSDRPNRERVKKDRDKTTNIEK</sequence>
<dbReference type="Proteomes" id="UP000653454">
    <property type="component" value="Unassembled WGS sequence"/>
</dbReference>
<evidence type="ECO:0000256" key="2">
    <source>
        <dbReference type="SAM" id="SignalP"/>
    </source>
</evidence>
<keyword evidence="2" id="KW-0732">Signal</keyword>